<organism evidence="3 4">
    <name type="scientific">Psilocybe cyanescens</name>
    <dbReference type="NCBI Taxonomy" id="93625"/>
    <lineage>
        <taxon>Eukaryota</taxon>
        <taxon>Fungi</taxon>
        <taxon>Dikarya</taxon>
        <taxon>Basidiomycota</taxon>
        <taxon>Agaricomycotina</taxon>
        <taxon>Agaricomycetes</taxon>
        <taxon>Agaricomycetidae</taxon>
        <taxon>Agaricales</taxon>
        <taxon>Agaricineae</taxon>
        <taxon>Strophariaceae</taxon>
        <taxon>Psilocybe</taxon>
    </lineage>
</organism>
<keyword evidence="4" id="KW-1185">Reference proteome</keyword>
<protein>
    <submittedName>
        <fullName evidence="3">Uncharacterized protein</fullName>
    </submittedName>
</protein>
<dbReference type="EMBL" id="NHYD01002412">
    <property type="protein sequence ID" value="PPQ86891.1"/>
    <property type="molecule type" value="Genomic_DNA"/>
</dbReference>
<proteinExistence type="predicted"/>
<dbReference type="AlphaFoldDB" id="A0A409X849"/>
<evidence type="ECO:0000256" key="1">
    <source>
        <dbReference type="SAM" id="MobiDB-lite"/>
    </source>
</evidence>
<keyword evidence="2" id="KW-0812">Transmembrane</keyword>
<dbReference type="STRING" id="93625.A0A409X849"/>
<accession>A0A409X849</accession>
<feature type="region of interest" description="Disordered" evidence="1">
    <location>
        <begin position="134"/>
        <end position="154"/>
    </location>
</feature>
<keyword evidence="2" id="KW-1133">Transmembrane helix</keyword>
<dbReference type="OrthoDB" id="3065653at2759"/>
<evidence type="ECO:0000313" key="4">
    <source>
        <dbReference type="Proteomes" id="UP000283269"/>
    </source>
</evidence>
<feature type="transmembrane region" description="Helical" evidence="2">
    <location>
        <begin position="87"/>
        <end position="114"/>
    </location>
</feature>
<keyword evidence="2" id="KW-0472">Membrane</keyword>
<feature type="transmembrane region" description="Helical" evidence="2">
    <location>
        <begin position="12"/>
        <end position="38"/>
    </location>
</feature>
<dbReference type="Proteomes" id="UP000283269">
    <property type="component" value="Unassembled WGS sequence"/>
</dbReference>
<dbReference type="InParanoid" id="A0A409X849"/>
<sequence>MTHSAFFLRARAISFSSLLLIMLLINSTTVIMLPILLIQDFRPWLDGARSLFLVLCHFGIAMFFAVKRPSFQCIYPVPDQEAVCSLIILYVSVTSWFIPVLVLGYSCGLAYLVYRVARVQVTTTPNDIEKQEVNAAESVQGDSTPKLDTYHHAI</sequence>
<reference evidence="3 4" key="1">
    <citation type="journal article" date="2018" name="Evol. Lett.">
        <title>Horizontal gene cluster transfer increased hallucinogenic mushroom diversity.</title>
        <authorList>
            <person name="Reynolds H.T."/>
            <person name="Vijayakumar V."/>
            <person name="Gluck-Thaler E."/>
            <person name="Korotkin H.B."/>
            <person name="Matheny P.B."/>
            <person name="Slot J.C."/>
        </authorList>
    </citation>
    <scope>NUCLEOTIDE SEQUENCE [LARGE SCALE GENOMIC DNA]</scope>
    <source>
        <strain evidence="3 4">2631</strain>
    </source>
</reference>
<evidence type="ECO:0000256" key="2">
    <source>
        <dbReference type="SAM" id="Phobius"/>
    </source>
</evidence>
<gene>
    <name evidence="3" type="ORF">CVT25_012610</name>
</gene>
<feature type="transmembrane region" description="Helical" evidence="2">
    <location>
        <begin position="50"/>
        <end position="67"/>
    </location>
</feature>
<comment type="caution">
    <text evidence="3">The sequence shown here is derived from an EMBL/GenBank/DDBJ whole genome shotgun (WGS) entry which is preliminary data.</text>
</comment>
<evidence type="ECO:0000313" key="3">
    <source>
        <dbReference type="EMBL" id="PPQ86891.1"/>
    </source>
</evidence>
<name>A0A409X849_PSICY</name>